<evidence type="ECO:0000313" key="3">
    <source>
        <dbReference type="EMBL" id="KAH0622331.1"/>
    </source>
</evidence>
<dbReference type="InterPro" id="IPR013783">
    <property type="entry name" value="Ig-like_fold"/>
</dbReference>
<keyword evidence="1" id="KW-0812">Transmembrane</keyword>
<organism evidence="3 4">
    <name type="scientific">Phrynosoma platyrhinos</name>
    <name type="common">Desert horned lizard</name>
    <dbReference type="NCBI Taxonomy" id="52577"/>
    <lineage>
        <taxon>Eukaryota</taxon>
        <taxon>Metazoa</taxon>
        <taxon>Chordata</taxon>
        <taxon>Craniata</taxon>
        <taxon>Vertebrata</taxon>
        <taxon>Euteleostomi</taxon>
        <taxon>Lepidosauria</taxon>
        <taxon>Squamata</taxon>
        <taxon>Bifurcata</taxon>
        <taxon>Unidentata</taxon>
        <taxon>Episquamata</taxon>
        <taxon>Toxicofera</taxon>
        <taxon>Iguania</taxon>
        <taxon>Phrynosomatidae</taxon>
        <taxon>Phrynosomatinae</taxon>
        <taxon>Phrynosoma</taxon>
    </lineage>
</organism>
<gene>
    <name evidence="3" type="ORF">JD844_024537</name>
</gene>
<dbReference type="InterPro" id="IPR036116">
    <property type="entry name" value="FN3_sf"/>
</dbReference>
<dbReference type="PANTHER" id="PTHR20859:SF5">
    <property type="entry name" value="INTERFERON GAMMA RECEPTOR 1"/>
    <property type="match status" value="1"/>
</dbReference>
<dbReference type="SUPFAM" id="SSF49265">
    <property type="entry name" value="Fibronectin type III"/>
    <property type="match status" value="2"/>
</dbReference>
<keyword evidence="1" id="KW-1133">Transmembrane helix</keyword>
<proteinExistence type="predicted"/>
<accession>A0ABQ7SY41</accession>
<dbReference type="PANTHER" id="PTHR20859">
    <property type="entry name" value="INTERFERON/INTERLEUKIN RECEPTOR"/>
    <property type="match status" value="1"/>
</dbReference>
<dbReference type="Pfam" id="PF09294">
    <property type="entry name" value="Interfer-bind"/>
    <property type="match status" value="1"/>
</dbReference>
<keyword evidence="4" id="KW-1185">Reference proteome</keyword>
<dbReference type="InterPro" id="IPR015373">
    <property type="entry name" value="Interferon/interleukin_rcp_dom"/>
</dbReference>
<dbReference type="Gene3D" id="2.60.40.10">
    <property type="entry name" value="Immunoglobulins"/>
    <property type="match status" value="2"/>
</dbReference>
<feature type="transmembrane region" description="Helical" evidence="1">
    <location>
        <begin position="172"/>
        <end position="193"/>
    </location>
</feature>
<name>A0ABQ7SY41_PHRPL</name>
<protein>
    <recommendedName>
        <fullName evidence="2">Interferon/interleukin receptor domain-containing protein</fullName>
    </recommendedName>
</protein>
<comment type="caution">
    <text evidence="3">The sequence shown here is derived from an EMBL/GenBank/DDBJ whole genome shotgun (WGS) entry which is preliminary data.</text>
</comment>
<dbReference type="Proteomes" id="UP000826234">
    <property type="component" value="Unassembled WGS sequence"/>
</dbReference>
<feature type="domain" description="Interferon/interleukin receptor" evidence="2">
    <location>
        <begin position="55"/>
        <end position="159"/>
    </location>
</feature>
<sequence>MLWEFSSCVNISQRYCDLTHKVEHCHYFWVRVKALDGPQESEYTESQQFNIYNNGPPKLNLYVLGHEIQVDIEHPLTPYRKKHPLNVKANFTDFTYTVSFWKKGDREEHQEFQTERCDRKNCTINLQIPLRGTSYCVSAQGSSNDYSVKGEESKESCIDVPSKHQSDLTVPIILGVLGLVVLVLILAAVFICMKKKKIKLPKSLFKEVSKQLIKY</sequence>
<evidence type="ECO:0000259" key="2">
    <source>
        <dbReference type="Pfam" id="PF09294"/>
    </source>
</evidence>
<dbReference type="InterPro" id="IPR050650">
    <property type="entry name" value="Type-II_Cytokine-TF_Rcpt"/>
</dbReference>
<reference evidence="3 4" key="1">
    <citation type="journal article" date="2022" name="Gigascience">
        <title>A chromosome-level genome assembly and annotation of the desert horned lizard, Phrynosoma platyrhinos, provides insight into chromosomal rearrangements among reptiles.</title>
        <authorList>
            <person name="Koochekian N."/>
            <person name="Ascanio A."/>
            <person name="Farleigh K."/>
            <person name="Card D.C."/>
            <person name="Schield D.R."/>
            <person name="Castoe T.A."/>
            <person name="Jezkova T."/>
        </authorList>
    </citation>
    <scope>NUCLEOTIDE SEQUENCE [LARGE SCALE GENOMIC DNA]</scope>
    <source>
        <strain evidence="3">NK-2021</strain>
    </source>
</reference>
<dbReference type="EMBL" id="JAIPUX010003289">
    <property type="protein sequence ID" value="KAH0622331.1"/>
    <property type="molecule type" value="Genomic_DNA"/>
</dbReference>
<keyword evidence="1" id="KW-0472">Membrane</keyword>
<evidence type="ECO:0000313" key="4">
    <source>
        <dbReference type="Proteomes" id="UP000826234"/>
    </source>
</evidence>
<evidence type="ECO:0000256" key="1">
    <source>
        <dbReference type="SAM" id="Phobius"/>
    </source>
</evidence>